<proteinExistence type="predicted"/>
<sequence>MSSRYAVLSEDYDPTKPPRPLSISKPLSVIGRPLTRKPERPRYQRGQICLVKESVFRPLSEALTLDRAPLDLREGVSLTVNNGRLAPVSSGIVRPCIIMDPPPGYKQPKGRGQGYFVCLMATFTSSHGDYGSFKQLLQRFVAPVEPNEQLLPDPNMYTFRTVPAWHHPQQWLICFVIFTRKPVTLYTTSNGEGRRLSDDEYDRLSQHCVEQRSRWQYDATENVHLRQEMYEELVDWKPDSDKASTYTVRSNASALSIGSNKSEFYGQGSCRGSFMTLAPILEHTASTYPTFTPNDFPPLPSRVCGVY</sequence>
<dbReference type="EMBL" id="KZ293657">
    <property type="protein sequence ID" value="PBK93003.1"/>
    <property type="molecule type" value="Genomic_DNA"/>
</dbReference>
<reference evidence="3" key="1">
    <citation type="journal article" date="2017" name="Nat. Ecol. Evol.">
        <title>Genome expansion and lineage-specific genetic innovations in the forest pathogenic fungi Armillaria.</title>
        <authorList>
            <person name="Sipos G."/>
            <person name="Prasanna A.N."/>
            <person name="Walter M.C."/>
            <person name="O'Connor E."/>
            <person name="Balint B."/>
            <person name="Krizsan K."/>
            <person name="Kiss B."/>
            <person name="Hess J."/>
            <person name="Varga T."/>
            <person name="Slot J."/>
            <person name="Riley R."/>
            <person name="Boka B."/>
            <person name="Rigling D."/>
            <person name="Barry K."/>
            <person name="Lee J."/>
            <person name="Mihaltcheva S."/>
            <person name="LaButti K."/>
            <person name="Lipzen A."/>
            <person name="Waldron R."/>
            <person name="Moloney N.M."/>
            <person name="Sperisen C."/>
            <person name="Kredics L."/>
            <person name="Vagvoelgyi C."/>
            <person name="Patrignani A."/>
            <person name="Fitzpatrick D."/>
            <person name="Nagy I."/>
            <person name="Doyle S."/>
            <person name="Anderson J.B."/>
            <person name="Grigoriev I.V."/>
            <person name="Gueldener U."/>
            <person name="Muensterkoetter M."/>
            <person name="Nagy L.G."/>
        </authorList>
    </citation>
    <scope>NUCLEOTIDE SEQUENCE [LARGE SCALE GENOMIC DNA]</scope>
    <source>
        <strain evidence="3">Ar21-2</strain>
    </source>
</reference>
<organism evidence="2 3">
    <name type="scientific">Armillaria gallica</name>
    <name type="common">Bulbous honey fungus</name>
    <name type="synonym">Armillaria bulbosa</name>
    <dbReference type="NCBI Taxonomy" id="47427"/>
    <lineage>
        <taxon>Eukaryota</taxon>
        <taxon>Fungi</taxon>
        <taxon>Dikarya</taxon>
        <taxon>Basidiomycota</taxon>
        <taxon>Agaricomycotina</taxon>
        <taxon>Agaricomycetes</taxon>
        <taxon>Agaricomycetidae</taxon>
        <taxon>Agaricales</taxon>
        <taxon>Marasmiineae</taxon>
        <taxon>Physalacriaceae</taxon>
        <taxon>Armillaria</taxon>
    </lineage>
</organism>
<keyword evidence="3" id="KW-1185">Reference proteome</keyword>
<name>A0A2H3DXH8_ARMGA</name>
<evidence type="ECO:0000313" key="3">
    <source>
        <dbReference type="Proteomes" id="UP000217790"/>
    </source>
</evidence>
<protein>
    <submittedName>
        <fullName evidence="2">Uncharacterized protein</fullName>
    </submittedName>
</protein>
<dbReference type="Proteomes" id="UP000217790">
    <property type="component" value="Unassembled WGS sequence"/>
</dbReference>
<gene>
    <name evidence="2" type="ORF">ARMGADRAFT_1063185</name>
</gene>
<evidence type="ECO:0000256" key="1">
    <source>
        <dbReference type="SAM" id="MobiDB-lite"/>
    </source>
</evidence>
<dbReference type="OrthoDB" id="2977345at2759"/>
<dbReference type="OMA" id="HYICLMA"/>
<feature type="region of interest" description="Disordered" evidence="1">
    <location>
        <begin position="1"/>
        <end position="26"/>
    </location>
</feature>
<evidence type="ECO:0000313" key="2">
    <source>
        <dbReference type="EMBL" id="PBK93003.1"/>
    </source>
</evidence>
<dbReference type="InParanoid" id="A0A2H3DXH8"/>
<dbReference type="AlphaFoldDB" id="A0A2H3DXH8"/>
<accession>A0A2H3DXH8</accession>